<organism evidence="1">
    <name type="scientific">Caldithrix abyssi</name>
    <dbReference type="NCBI Taxonomy" id="187145"/>
    <lineage>
        <taxon>Bacteria</taxon>
        <taxon>Pseudomonadati</taxon>
        <taxon>Calditrichota</taxon>
        <taxon>Calditrichia</taxon>
        <taxon>Calditrichales</taxon>
        <taxon>Calditrichaceae</taxon>
        <taxon>Caldithrix</taxon>
    </lineage>
</organism>
<evidence type="ECO:0008006" key="2">
    <source>
        <dbReference type="Google" id="ProtNLM"/>
    </source>
</evidence>
<name>A0A7V5PPS9_CALAY</name>
<protein>
    <recommendedName>
        <fullName evidence="2">Zinc-finger domain-containing protein</fullName>
    </recommendedName>
</protein>
<dbReference type="EMBL" id="DROD01000485">
    <property type="protein sequence ID" value="HHJ53011.1"/>
    <property type="molecule type" value="Genomic_DNA"/>
</dbReference>
<dbReference type="AlphaFoldDB" id="A0A7V5PPS9"/>
<accession>A0A7V5PPS9</accession>
<evidence type="ECO:0000313" key="1">
    <source>
        <dbReference type="EMBL" id="HHJ53011.1"/>
    </source>
</evidence>
<comment type="caution">
    <text evidence="1">The sequence shown here is derived from an EMBL/GenBank/DDBJ whole genome shotgun (WGS) entry which is preliminary data.</text>
</comment>
<dbReference type="Proteomes" id="UP000886124">
    <property type="component" value="Unassembled WGS sequence"/>
</dbReference>
<sequence>MLEQHKKHIKEICDLLGENFDDPSCQEVLEHLNSCPTCKVYYDTVKKTVFLCKEVDCPEELPQETENRLMKILDLEIVTQRRRKK</sequence>
<reference evidence="1" key="1">
    <citation type="journal article" date="2020" name="mSystems">
        <title>Genome- and Community-Level Interaction Insights into Carbon Utilization and Element Cycling Functions of Hydrothermarchaeota in Hydrothermal Sediment.</title>
        <authorList>
            <person name="Zhou Z."/>
            <person name="Liu Y."/>
            <person name="Xu W."/>
            <person name="Pan J."/>
            <person name="Luo Z.H."/>
            <person name="Li M."/>
        </authorList>
    </citation>
    <scope>NUCLEOTIDE SEQUENCE [LARGE SCALE GENOMIC DNA]</scope>
    <source>
        <strain evidence="1">HyVt-527</strain>
    </source>
</reference>
<proteinExistence type="predicted"/>
<gene>
    <name evidence="1" type="ORF">ENJ89_07430</name>
</gene>